<evidence type="ECO:0000313" key="2">
    <source>
        <dbReference type="Proteomes" id="UP000054047"/>
    </source>
</evidence>
<protein>
    <submittedName>
        <fullName evidence="1">Uncharacterized protein</fullName>
    </submittedName>
</protein>
<accession>A0A0C2GGQ4</accession>
<dbReference type="EMBL" id="KN733639">
    <property type="protein sequence ID" value="KIH58014.1"/>
    <property type="molecule type" value="Genomic_DNA"/>
</dbReference>
<evidence type="ECO:0000313" key="1">
    <source>
        <dbReference type="EMBL" id="KIH58014.1"/>
    </source>
</evidence>
<proteinExistence type="predicted"/>
<reference evidence="1 2" key="1">
    <citation type="submission" date="2013-12" db="EMBL/GenBank/DDBJ databases">
        <title>Draft genome of the parsitic nematode Ancylostoma duodenale.</title>
        <authorList>
            <person name="Mitreva M."/>
        </authorList>
    </citation>
    <scope>NUCLEOTIDE SEQUENCE [LARGE SCALE GENOMIC DNA]</scope>
    <source>
        <strain evidence="1 2">Zhejiang</strain>
    </source>
</reference>
<dbReference type="AlphaFoldDB" id="A0A0C2GGQ4"/>
<organism evidence="1 2">
    <name type="scientific">Ancylostoma duodenale</name>
    <dbReference type="NCBI Taxonomy" id="51022"/>
    <lineage>
        <taxon>Eukaryota</taxon>
        <taxon>Metazoa</taxon>
        <taxon>Ecdysozoa</taxon>
        <taxon>Nematoda</taxon>
        <taxon>Chromadorea</taxon>
        <taxon>Rhabditida</taxon>
        <taxon>Rhabditina</taxon>
        <taxon>Rhabditomorpha</taxon>
        <taxon>Strongyloidea</taxon>
        <taxon>Ancylostomatidae</taxon>
        <taxon>Ancylostomatinae</taxon>
        <taxon>Ancylostoma</taxon>
    </lineage>
</organism>
<keyword evidence="2" id="KW-1185">Reference proteome</keyword>
<sequence>MTPGCLLAPVLYVFVEGLTKMPLNRSDFSPITDGETIYKAGKMPCKPCPTGTTCSKLGGLCEANP</sequence>
<name>A0A0C2GGQ4_9BILA</name>
<gene>
    <name evidence="1" type="ORF">ANCDUO_11787</name>
</gene>
<dbReference type="Proteomes" id="UP000054047">
    <property type="component" value="Unassembled WGS sequence"/>
</dbReference>